<sequence length="127" mass="14720">MRKLVILLFSIFSLSTFGQEISCSDYKTGNFEYDDILYSEWRITRTNAEQIETNATTGLIIHNDIKWLSDCEFTLTCSKVSQKKYEHAVGKIFKVVITDTSNDGYTCVMMHNEIQPNDLRFKMVIVE</sequence>
<dbReference type="AlphaFoldDB" id="A0A4Q9FSL7"/>
<feature type="signal peptide" evidence="1">
    <location>
        <begin position="1"/>
        <end position="18"/>
    </location>
</feature>
<evidence type="ECO:0000313" key="2">
    <source>
        <dbReference type="EMBL" id="TBN19003.1"/>
    </source>
</evidence>
<evidence type="ECO:0000256" key="1">
    <source>
        <dbReference type="SAM" id="SignalP"/>
    </source>
</evidence>
<evidence type="ECO:0000313" key="3">
    <source>
        <dbReference type="Proteomes" id="UP000292372"/>
    </source>
</evidence>
<feature type="chain" id="PRO_5020334067" evidence="1">
    <location>
        <begin position="19"/>
        <end position="127"/>
    </location>
</feature>
<name>A0A4Q9FSL7_9FLAO</name>
<dbReference type="Proteomes" id="UP000292372">
    <property type="component" value="Unassembled WGS sequence"/>
</dbReference>
<keyword evidence="3" id="KW-1185">Reference proteome</keyword>
<protein>
    <submittedName>
        <fullName evidence="2">Uncharacterized protein</fullName>
    </submittedName>
</protein>
<dbReference type="EMBL" id="SIRS01000001">
    <property type="protein sequence ID" value="TBN19003.1"/>
    <property type="molecule type" value="Genomic_DNA"/>
</dbReference>
<keyword evidence="1" id="KW-0732">Signal</keyword>
<organism evidence="2 3">
    <name type="scientific">Hyunsoonleella pacifica</name>
    <dbReference type="NCBI Taxonomy" id="1080224"/>
    <lineage>
        <taxon>Bacteria</taxon>
        <taxon>Pseudomonadati</taxon>
        <taxon>Bacteroidota</taxon>
        <taxon>Flavobacteriia</taxon>
        <taxon>Flavobacteriales</taxon>
        <taxon>Flavobacteriaceae</taxon>
    </lineage>
</organism>
<gene>
    <name evidence="2" type="ORF">EYD46_02760</name>
</gene>
<comment type="caution">
    <text evidence="2">The sequence shown here is derived from an EMBL/GenBank/DDBJ whole genome shotgun (WGS) entry which is preliminary data.</text>
</comment>
<accession>A0A4Q9FSL7</accession>
<reference evidence="2 3" key="1">
    <citation type="journal article" date="2015" name="Int. J. Syst. Evol. Microbiol.">
        <title>Hyunsoonleella pacifica sp. nov., isolated from seawater of South Pacific Gyre.</title>
        <authorList>
            <person name="Gao X."/>
            <person name="Zhang Z."/>
            <person name="Dai X."/>
            <person name="Zhang X.H."/>
        </authorList>
    </citation>
    <scope>NUCLEOTIDE SEQUENCE [LARGE SCALE GENOMIC DNA]</scope>
    <source>
        <strain evidence="2 3">SW033</strain>
    </source>
</reference>
<proteinExistence type="predicted"/>
<dbReference type="RefSeq" id="WP_130935518.1">
    <property type="nucleotide sequence ID" value="NZ_BMEE01000001.1"/>
</dbReference>
<dbReference type="OrthoDB" id="1144076at2"/>